<dbReference type="GO" id="GO:0016020">
    <property type="term" value="C:membrane"/>
    <property type="evidence" value="ECO:0007669"/>
    <property type="project" value="TreeGrafter"/>
</dbReference>
<dbReference type="PANTHER" id="PTHR33346:SF2">
    <property type="entry name" value="DEHYDRIN ERD14"/>
    <property type="match status" value="1"/>
</dbReference>
<dbReference type="InterPro" id="IPR000167">
    <property type="entry name" value="Dehydrin"/>
</dbReference>
<dbReference type="OrthoDB" id="1934367at2759"/>
<dbReference type="InterPro" id="IPR030513">
    <property type="entry name" value="Dehydrin_CS"/>
</dbReference>
<dbReference type="GO" id="GO:0005829">
    <property type="term" value="C:cytosol"/>
    <property type="evidence" value="ECO:0007669"/>
    <property type="project" value="TreeGrafter"/>
</dbReference>
<feature type="compositionally biased region" description="Basic and acidic residues" evidence="3">
    <location>
        <begin position="27"/>
        <end position="36"/>
    </location>
</feature>
<dbReference type="PANTHER" id="PTHR33346">
    <property type="entry name" value="DEHYDRIN XERO 2-RELATED"/>
    <property type="match status" value="1"/>
</dbReference>
<evidence type="ECO:0000256" key="2">
    <source>
        <dbReference type="RuleBase" id="RU003995"/>
    </source>
</evidence>
<dbReference type="GO" id="GO:0009414">
    <property type="term" value="P:response to water deprivation"/>
    <property type="evidence" value="ECO:0007669"/>
    <property type="project" value="TreeGrafter"/>
</dbReference>
<feature type="compositionally biased region" description="Basic and acidic residues" evidence="3">
    <location>
        <begin position="50"/>
        <end position="67"/>
    </location>
</feature>
<dbReference type="EMBL" id="BJWL01000006">
    <property type="protein sequence ID" value="GFY89782.1"/>
    <property type="molecule type" value="Genomic_DNA"/>
</dbReference>
<dbReference type="GO" id="GO:0009737">
    <property type="term" value="P:response to abscisic acid"/>
    <property type="evidence" value="ECO:0007669"/>
    <property type="project" value="TreeGrafter"/>
</dbReference>
<dbReference type="AlphaFoldDB" id="A0A7J0ETU9"/>
<organism evidence="4 5">
    <name type="scientific">Actinidia rufa</name>
    <dbReference type="NCBI Taxonomy" id="165716"/>
    <lineage>
        <taxon>Eukaryota</taxon>
        <taxon>Viridiplantae</taxon>
        <taxon>Streptophyta</taxon>
        <taxon>Embryophyta</taxon>
        <taxon>Tracheophyta</taxon>
        <taxon>Spermatophyta</taxon>
        <taxon>Magnoliopsida</taxon>
        <taxon>eudicotyledons</taxon>
        <taxon>Gunneridae</taxon>
        <taxon>Pentapetalae</taxon>
        <taxon>asterids</taxon>
        <taxon>Ericales</taxon>
        <taxon>Actinidiaceae</taxon>
        <taxon>Actinidia</taxon>
    </lineage>
</organism>
<dbReference type="Proteomes" id="UP000585474">
    <property type="component" value="Unassembled WGS sequence"/>
</dbReference>
<gene>
    <name evidence="4" type="ORF">Acr_06g0017220</name>
</gene>
<name>A0A7J0ETU9_9ERIC</name>
<evidence type="ECO:0000313" key="4">
    <source>
        <dbReference type="EMBL" id="GFY89782.1"/>
    </source>
</evidence>
<comment type="caution">
    <text evidence="4">The sequence shown here is derived from an EMBL/GenBank/DDBJ whole genome shotgun (WGS) entry which is preliminary data.</text>
</comment>
<feature type="compositionally biased region" description="Basic and acidic residues" evidence="3">
    <location>
        <begin position="93"/>
        <end position="135"/>
    </location>
</feature>
<accession>A0A7J0ETU9</accession>
<dbReference type="Pfam" id="PF00257">
    <property type="entry name" value="Dehydrin"/>
    <property type="match status" value="1"/>
</dbReference>
<keyword evidence="5" id="KW-1185">Reference proteome</keyword>
<proteinExistence type="inferred from homology"/>
<feature type="region of interest" description="Disordered" evidence="3">
    <location>
        <begin position="1"/>
        <end position="191"/>
    </location>
</feature>
<evidence type="ECO:0000256" key="1">
    <source>
        <dbReference type="ARBA" id="ARBA00008403"/>
    </source>
</evidence>
<reference evidence="4 5" key="1">
    <citation type="submission" date="2019-07" db="EMBL/GenBank/DDBJ databases">
        <title>De Novo Assembly of kiwifruit Actinidia rufa.</title>
        <authorList>
            <person name="Sugita-Konishi S."/>
            <person name="Sato K."/>
            <person name="Mori E."/>
            <person name="Abe Y."/>
            <person name="Kisaki G."/>
            <person name="Hamano K."/>
            <person name="Suezawa K."/>
            <person name="Otani M."/>
            <person name="Fukuda T."/>
            <person name="Manabe T."/>
            <person name="Gomi K."/>
            <person name="Tabuchi M."/>
            <person name="Akimitsu K."/>
            <person name="Kataoka I."/>
        </authorList>
    </citation>
    <scope>NUCLEOTIDE SEQUENCE [LARGE SCALE GENOMIC DNA]</scope>
    <source>
        <strain evidence="5">cv. Fuchu</strain>
    </source>
</reference>
<evidence type="ECO:0000313" key="5">
    <source>
        <dbReference type="Proteomes" id="UP000585474"/>
    </source>
</evidence>
<evidence type="ECO:0000256" key="3">
    <source>
        <dbReference type="SAM" id="MobiDB-lite"/>
    </source>
</evidence>
<protein>
    <submittedName>
        <fullName evidence="4">Dehydrin family protein</fullName>
    </submittedName>
</protein>
<feature type="compositionally biased region" description="Basic and acidic residues" evidence="3">
    <location>
        <begin position="156"/>
        <end position="191"/>
    </location>
</feature>
<dbReference type="GO" id="GO:0009631">
    <property type="term" value="P:cold acclimation"/>
    <property type="evidence" value="ECO:0007669"/>
    <property type="project" value="TreeGrafter"/>
</dbReference>
<sequence>MAEPLQQCHGSETATKETTSRSLFDCFGKKEEKPGDDNVMTDLETVQVSKPEKMEEEKHTLMEELHQARSNSSLSSDEEEQEGGEKKRKKKGGLKEEVSEHKDASVSTKKCDQEEKKGFLENIKEKLAGQHKEAEECGSPAAPPECTADNNSPGGETKDKKGILEKIKEKLPGYHKNDEDDMKEKEKEKEN</sequence>
<comment type="similarity">
    <text evidence="1 2">Belongs to the plant dehydrin family.</text>
</comment>
<dbReference type="PROSITE" id="PS00823">
    <property type="entry name" value="DEHYDRIN_2"/>
    <property type="match status" value="1"/>
</dbReference>